<keyword evidence="3 6" id="KW-0812">Transmembrane</keyword>
<dbReference type="AlphaFoldDB" id="A0A5S9INF0"/>
<dbReference type="PANTHER" id="PTHR30213">
    <property type="entry name" value="INNER MEMBRANE PROTEIN YHJD"/>
    <property type="match status" value="1"/>
</dbReference>
<dbReference type="KEGG" id="uam:UABAM_03285"/>
<reference evidence="7 8" key="1">
    <citation type="submission" date="2019-08" db="EMBL/GenBank/DDBJ databases">
        <title>Complete genome sequence of Candidatus Uab amorphum.</title>
        <authorList>
            <person name="Shiratori T."/>
            <person name="Suzuki S."/>
            <person name="Kakizawa Y."/>
            <person name="Ishida K."/>
        </authorList>
    </citation>
    <scope>NUCLEOTIDE SEQUENCE [LARGE SCALE GENOMIC DNA]</scope>
    <source>
        <strain evidence="7 8">SRT547</strain>
    </source>
</reference>
<dbReference type="PANTHER" id="PTHR30213:SF0">
    <property type="entry name" value="UPF0761 MEMBRANE PROTEIN YIHY"/>
    <property type="match status" value="1"/>
</dbReference>
<organism evidence="7 8">
    <name type="scientific">Uabimicrobium amorphum</name>
    <dbReference type="NCBI Taxonomy" id="2596890"/>
    <lineage>
        <taxon>Bacteria</taxon>
        <taxon>Pseudomonadati</taxon>
        <taxon>Planctomycetota</taxon>
        <taxon>Candidatus Uabimicrobiia</taxon>
        <taxon>Candidatus Uabimicrobiales</taxon>
        <taxon>Candidatus Uabimicrobiaceae</taxon>
        <taxon>Candidatus Uabimicrobium</taxon>
    </lineage>
</organism>
<feature type="transmembrane region" description="Helical" evidence="6">
    <location>
        <begin position="167"/>
        <end position="188"/>
    </location>
</feature>
<name>A0A5S9INF0_UABAM</name>
<feature type="transmembrane region" description="Helical" evidence="6">
    <location>
        <begin position="330"/>
        <end position="353"/>
    </location>
</feature>
<feature type="transmembrane region" description="Helical" evidence="6">
    <location>
        <begin position="230"/>
        <end position="250"/>
    </location>
</feature>
<evidence type="ECO:0000256" key="4">
    <source>
        <dbReference type="ARBA" id="ARBA00022989"/>
    </source>
</evidence>
<accession>A0A5S9INF0</accession>
<comment type="subcellular location">
    <subcellularLocation>
        <location evidence="1">Cell membrane</location>
        <topology evidence="1">Multi-pass membrane protein</topology>
    </subcellularLocation>
</comment>
<dbReference type="EMBL" id="AP019860">
    <property type="protein sequence ID" value="BBM84924.1"/>
    <property type="molecule type" value="Genomic_DNA"/>
</dbReference>
<dbReference type="Pfam" id="PF03631">
    <property type="entry name" value="Virul_fac_BrkB"/>
    <property type="match status" value="1"/>
</dbReference>
<dbReference type="InterPro" id="IPR017039">
    <property type="entry name" value="Virul_fac_BrkB"/>
</dbReference>
<feature type="transmembrane region" description="Helical" evidence="6">
    <location>
        <begin position="43"/>
        <end position="69"/>
    </location>
</feature>
<feature type="transmembrane region" description="Helical" evidence="6">
    <location>
        <begin position="262"/>
        <end position="285"/>
    </location>
</feature>
<proteinExistence type="predicted"/>
<protein>
    <submittedName>
        <fullName evidence="7">Uncharacterized protein</fullName>
    </submittedName>
</protein>
<keyword evidence="4 6" id="KW-1133">Transmembrane helix</keyword>
<dbReference type="RefSeq" id="WP_151969051.1">
    <property type="nucleotide sequence ID" value="NZ_AP019860.1"/>
</dbReference>
<evidence type="ECO:0000256" key="3">
    <source>
        <dbReference type="ARBA" id="ARBA00022692"/>
    </source>
</evidence>
<evidence type="ECO:0000313" key="7">
    <source>
        <dbReference type="EMBL" id="BBM84924.1"/>
    </source>
</evidence>
<keyword evidence="2" id="KW-1003">Cell membrane</keyword>
<evidence type="ECO:0000256" key="5">
    <source>
        <dbReference type="ARBA" id="ARBA00023136"/>
    </source>
</evidence>
<evidence type="ECO:0000256" key="2">
    <source>
        <dbReference type="ARBA" id="ARBA00022475"/>
    </source>
</evidence>
<dbReference type="GO" id="GO:0005886">
    <property type="term" value="C:plasma membrane"/>
    <property type="evidence" value="ECO:0007669"/>
    <property type="project" value="UniProtKB-SubCell"/>
</dbReference>
<gene>
    <name evidence="7" type="ORF">UABAM_03285</name>
</gene>
<feature type="transmembrane region" description="Helical" evidence="6">
    <location>
        <begin position="297"/>
        <end position="315"/>
    </location>
</feature>
<dbReference type="OrthoDB" id="8531563at2"/>
<evidence type="ECO:0000256" key="6">
    <source>
        <dbReference type="SAM" id="Phobius"/>
    </source>
</evidence>
<evidence type="ECO:0000256" key="1">
    <source>
        <dbReference type="ARBA" id="ARBA00004651"/>
    </source>
</evidence>
<evidence type="ECO:0000313" key="8">
    <source>
        <dbReference type="Proteomes" id="UP000326354"/>
    </source>
</evidence>
<keyword evidence="5 6" id="KW-0472">Membrane</keyword>
<sequence length="539" mass="62790">MSDPTNGKTYSENLKRQTIQFFILISRPFIDFYYNNGLTRASVLSYILCVNLVVFVYLGLTMGSTIFVAPLQDPEAATRFMELHFLWPVKVKRLLQNVPPDFGASRGDLVTAQEYEDLLKKYCLRHKAVPDKIEEEQLAYVNFSITRKLGDAFHKAVGEFYNQHGNFLPGAGFFIVLAIAYIALLLNIKTNLAESVSPLIWGNLPISSRRSQIMKILWRIPSFKTIKNRLVVFFMLPFVFILAIIVLYSGEKAIDKLIEPYTFFNTLFTALISLFITSLVFFLLYKINITGISHRNLFIGAFVAATLWMAGRWWFTTFPLNSLYKNLRNFAFIPIFLTWFYYLGVVFLFGSYVSQTCEYVNLSNTGRAWIMRDITFLQQYTTLSKWVRLDFLFRLAQNRYEEYPPPFIGIQITGDTADEIARQSYLPAHFVRECILEMITCASDIFYVEVEGNRQYCKLKLPPEEVDVRMLVTDKHHFVLMAEMEEYEFGDFILTQYKHTWKAPALPLSEVYEDYKAHLNKKHAQIYQEHIDRTEELLP</sequence>
<dbReference type="Proteomes" id="UP000326354">
    <property type="component" value="Chromosome"/>
</dbReference>
<keyword evidence="8" id="KW-1185">Reference proteome</keyword>